<gene>
    <name evidence="1" type="primary">Contig16188.g17248</name>
    <name evidence="1" type="ORF">STYLEM_2065</name>
</gene>
<dbReference type="Proteomes" id="UP000039865">
    <property type="component" value="Unassembled WGS sequence"/>
</dbReference>
<dbReference type="AlphaFoldDB" id="A0A077ZX49"/>
<accession>A0A077ZX49</accession>
<evidence type="ECO:0000313" key="2">
    <source>
        <dbReference type="Proteomes" id="UP000039865"/>
    </source>
</evidence>
<evidence type="ECO:0000313" key="1">
    <source>
        <dbReference type="EMBL" id="CDW73096.1"/>
    </source>
</evidence>
<sequence>MAQNSVLVESNSSPFRRPGALCVSCSSKKELKAAMYRAFRKKYQFIIDLKNVQEEQNKIKVREEDQESSDSFRSIDFKERNKQKLAISLMGNKYRYKSKVEGINDLYSSKDFVNINQSAITILPEIDQKFKREFNDYDSAIKDIKNCGKYNGKKLRAAQAENIMIRKRNHEFFQELNTMSLGLIKKKFDYSRAIKRNYKNNSQAQQV</sequence>
<keyword evidence="2" id="KW-1185">Reference proteome</keyword>
<dbReference type="InParanoid" id="A0A077ZX49"/>
<protein>
    <submittedName>
        <fullName evidence="1">Uncharacterized protein</fullName>
    </submittedName>
</protein>
<dbReference type="EMBL" id="CCKQ01002001">
    <property type="protein sequence ID" value="CDW73096.1"/>
    <property type="molecule type" value="Genomic_DNA"/>
</dbReference>
<name>A0A077ZX49_STYLE</name>
<organism evidence="1 2">
    <name type="scientific">Stylonychia lemnae</name>
    <name type="common">Ciliate</name>
    <dbReference type="NCBI Taxonomy" id="5949"/>
    <lineage>
        <taxon>Eukaryota</taxon>
        <taxon>Sar</taxon>
        <taxon>Alveolata</taxon>
        <taxon>Ciliophora</taxon>
        <taxon>Intramacronucleata</taxon>
        <taxon>Spirotrichea</taxon>
        <taxon>Stichotrichia</taxon>
        <taxon>Sporadotrichida</taxon>
        <taxon>Oxytrichidae</taxon>
        <taxon>Stylonychinae</taxon>
        <taxon>Stylonychia</taxon>
    </lineage>
</organism>
<reference evidence="1 2" key="1">
    <citation type="submission" date="2014-06" db="EMBL/GenBank/DDBJ databases">
        <authorList>
            <person name="Swart Estienne"/>
        </authorList>
    </citation>
    <scope>NUCLEOTIDE SEQUENCE [LARGE SCALE GENOMIC DNA]</scope>
    <source>
        <strain evidence="1 2">130c</strain>
    </source>
</reference>
<proteinExistence type="predicted"/>